<sequence>MSIDMYLADSLTQASSTSHFCQKQVTDYQNLQQAMTQFTLQTPNLKGKAYDAAKAYFSQVLYPLVQGGILLSEAVEKAAKRFPQEYINQVDSISLKQSELEAQIRQMNQYITQAEGIRQLLLSPYMPEEHQGFQLSQNTLLLTMYHDLKQKLEEKLQKLLDYNQSSAQFFTEIKSLEQAVNQGLAQTKTAWNSQTKTFSMPKDLSWTTTIQDKWQQAENEKKGIDPTKNKELEKYNVYALIIHDSEGNPRVFWKIEDKQSGHGIVNPELYQYVTKVGHYLDPELIQFMTYDTYQEKVNTAWRQGVNYETGEKLDPLLGSIVSTSQYVKDGYTWINESELGQALMVLGFTYASYNVLTTTGVKQVENGKIDKSSSDRVKIPEKSLKHADMGDFTINPSTGKISKMKSGGHGQANIAFLEENGFEVNIEKIYPNGVRIGNVPDHKVKAKRTGGNQSWFPENWTNKDIENAGQYIANQKNFVGAKEGEAIFGEFNGVRVGVIKNDGKPATIFPDATRQP</sequence>
<evidence type="ECO:0000313" key="4">
    <source>
        <dbReference type="Proteomes" id="UP000195024"/>
    </source>
</evidence>
<dbReference type="GO" id="GO:0004519">
    <property type="term" value="F:endonuclease activity"/>
    <property type="evidence" value="ECO:0007669"/>
    <property type="project" value="InterPro"/>
</dbReference>
<accession>A0A242KX44</accession>
<evidence type="ECO:0000256" key="1">
    <source>
        <dbReference type="ARBA" id="ARBA00034117"/>
    </source>
</evidence>
<dbReference type="PANTHER" id="PTHR34976:SF1">
    <property type="entry name" value="TOXIN BC_0920"/>
    <property type="match status" value="1"/>
</dbReference>
<feature type="domain" description="LXG" evidence="2">
    <location>
        <begin position="1"/>
        <end position="227"/>
    </location>
</feature>
<comment type="caution">
    <text evidence="3">The sequence shown here is derived from an EMBL/GenBank/DDBJ whole genome shotgun (WGS) entry which is preliminary data.</text>
</comment>
<dbReference type="InterPro" id="IPR006829">
    <property type="entry name" value="LXG_dom"/>
</dbReference>
<reference evidence="3 4" key="1">
    <citation type="submission" date="2017-05" db="EMBL/GenBank/DDBJ databases">
        <title>The Genome Sequence of Enterococcus mundtii 6B1_DIV0119.</title>
        <authorList>
            <consortium name="The Broad Institute Genomics Platform"/>
            <consortium name="The Broad Institute Genomic Center for Infectious Diseases"/>
            <person name="Earl A."/>
            <person name="Manson A."/>
            <person name="Schwartman J."/>
            <person name="Gilmore M."/>
            <person name="Abouelleil A."/>
            <person name="Cao P."/>
            <person name="Chapman S."/>
            <person name="Cusick C."/>
            <person name="Shea T."/>
            <person name="Young S."/>
            <person name="Neafsey D."/>
            <person name="Nusbaum C."/>
            <person name="Birren B."/>
        </authorList>
    </citation>
    <scope>NUCLEOTIDE SEQUENCE [LARGE SCALE GENOMIC DNA]</scope>
    <source>
        <strain evidence="3 4">6B1_DIV0119</strain>
    </source>
</reference>
<comment type="similarity">
    <text evidence="1">In the N-terminal section; belongs to the LXG family.</text>
</comment>
<protein>
    <recommendedName>
        <fullName evidence="2">LXG domain-containing protein</fullName>
    </recommendedName>
</protein>
<dbReference type="RefSeq" id="WP_086335305.1">
    <property type="nucleotide sequence ID" value="NZ_NGMS01000002.1"/>
</dbReference>
<dbReference type="InterPro" id="IPR051768">
    <property type="entry name" value="Bact_secretion_toxin"/>
</dbReference>
<dbReference type="Proteomes" id="UP000195024">
    <property type="component" value="Unassembled WGS sequence"/>
</dbReference>
<dbReference type="Pfam" id="PF14436">
    <property type="entry name" value="EndoU_bacteria"/>
    <property type="match status" value="1"/>
</dbReference>
<evidence type="ECO:0000259" key="2">
    <source>
        <dbReference type="PROSITE" id="PS51756"/>
    </source>
</evidence>
<dbReference type="InterPro" id="IPR029501">
    <property type="entry name" value="EndoU_bac"/>
</dbReference>
<gene>
    <name evidence="3" type="ORF">A5802_002460</name>
</gene>
<dbReference type="PROSITE" id="PS51756">
    <property type="entry name" value="LXG"/>
    <property type="match status" value="1"/>
</dbReference>
<proteinExistence type="inferred from homology"/>
<dbReference type="AlphaFoldDB" id="A0A242KX44"/>
<name>A0A242KX44_ENTMU</name>
<dbReference type="PANTHER" id="PTHR34976">
    <property type="entry name" value="RIBONUCLEASE YQCG-RELATED"/>
    <property type="match status" value="1"/>
</dbReference>
<dbReference type="EMBL" id="NGMS01000002">
    <property type="protein sequence ID" value="OTP25307.1"/>
    <property type="molecule type" value="Genomic_DNA"/>
</dbReference>
<organism evidence="3 4">
    <name type="scientific">Enterococcus mundtii</name>
    <dbReference type="NCBI Taxonomy" id="53346"/>
    <lineage>
        <taxon>Bacteria</taxon>
        <taxon>Bacillati</taxon>
        <taxon>Bacillota</taxon>
        <taxon>Bacilli</taxon>
        <taxon>Lactobacillales</taxon>
        <taxon>Enterococcaceae</taxon>
        <taxon>Enterococcus</taxon>
    </lineage>
</organism>
<evidence type="ECO:0000313" key="3">
    <source>
        <dbReference type="EMBL" id="OTP25307.1"/>
    </source>
</evidence>